<evidence type="ECO:0000256" key="6">
    <source>
        <dbReference type="ARBA" id="ARBA00022691"/>
    </source>
</evidence>
<feature type="domain" description="SAM-dependent MTase RsmB/NOP-type" evidence="11">
    <location>
        <begin position="359"/>
        <end position="646"/>
    </location>
</feature>
<evidence type="ECO:0000256" key="1">
    <source>
        <dbReference type="ARBA" id="ARBA00004604"/>
    </source>
</evidence>
<feature type="compositionally biased region" description="Basic and acidic residues" evidence="10">
    <location>
        <begin position="1"/>
        <end position="12"/>
    </location>
</feature>
<feature type="region of interest" description="Disordered" evidence="10">
    <location>
        <begin position="654"/>
        <end position="1100"/>
    </location>
</feature>
<feature type="compositionally biased region" description="Polar residues" evidence="10">
    <location>
        <begin position="761"/>
        <end position="807"/>
    </location>
</feature>
<dbReference type="InterPro" id="IPR001678">
    <property type="entry name" value="MeTrfase_RsmB-F_NOP2_dom"/>
</dbReference>
<feature type="compositionally biased region" description="Basic and acidic residues" evidence="10">
    <location>
        <begin position="96"/>
        <end position="113"/>
    </location>
</feature>
<dbReference type="InterPro" id="IPR023273">
    <property type="entry name" value="RCMT_NOP2"/>
</dbReference>
<feature type="compositionally biased region" description="Basic residues" evidence="10">
    <location>
        <begin position="940"/>
        <end position="951"/>
    </location>
</feature>
<dbReference type="NCBIfam" id="TIGR00446">
    <property type="entry name" value="nop2p"/>
    <property type="match status" value="1"/>
</dbReference>
<evidence type="ECO:0000256" key="5">
    <source>
        <dbReference type="ARBA" id="ARBA00022679"/>
    </source>
</evidence>
<feature type="compositionally biased region" description="Basic residues" evidence="10">
    <location>
        <begin position="13"/>
        <end position="23"/>
    </location>
</feature>
<feature type="compositionally biased region" description="Basic residues" evidence="10">
    <location>
        <begin position="114"/>
        <end position="127"/>
    </location>
</feature>
<evidence type="ECO:0000256" key="9">
    <source>
        <dbReference type="PROSITE-ProRule" id="PRU01023"/>
    </source>
</evidence>
<evidence type="ECO:0000259" key="11">
    <source>
        <dbReference type="PROSITE" id="PS51686"/>
    </source>
</evidence>
<dbReference type="GO" id="GO:0070475">
    <property type="term" value="P:rRNA base methylation"/>
    <property type="evidence" value="ECO:0007669"/>
    <property type="project" value="TreeGrafter"/>
</dbReference>
<feature type="compositionally biased region" description="Basic residues" evidence="10">
    <location>
        <begin position="731"/>
        <end position="741"/>
    </location>
</feature>
<feature type="compositionally biased region" description="Basic residues" evidence="10">
    <location>
        <begin position="1020"/>
        <end position="1030"/>
    </location>
</feature>
<evidence type="ECO:0000256" key="2">
    <source>
        <dbReference type="ARBA" id="ARBA00007494"/>
    </source>
</evidence>
<accession>A0A069DXQ0</accession>
<comment type="subcellular location">
    <subcellularLocation>
        <location evidence="1">Nucleus</location>
        <location evidence="1">Nucleolus</location>
    </subcellularLocation>
</comment>
<dbReference type="GO" id="GO:0003723">
    <property type="term" value="F:RNA binding"/>
    <property type="evidence" value="ECO:0007669"/>
    <property type="project" value="UniProtKB-UniRule"/>
</dbReference>
<keyword evidence="4 9" id="KW-0489">Methyltransferase</keyword>
<comment type="similarity">
    <text evidence="2 9">Belongs to the class I-like SAM-binding methyltransferase superfamily. RsmB/NOP family.</text>
</comment>
<feature type="compositionally biased region" description="Basic and acidic residues" evidence="10">
    <location>
        <begin position="881"/>
        <end position="895"/>
    </location>
</feature>
<dbReference type="InterPro" id="IPR054728">
    <property type="entry name" value="RsmB-like_ferredoxin"/>
</dbReference>
<dbReference type="InterPro" id="IPR023267">
    <property type="entry name" value="RCMT"/>
</dbReference>
<dbReference type="PRINTS" id="PR02008">
    <property type="entry name" value="RCMTFAMILY"/>
</dbReference>
<dbReference type="GO" id="GO:0000470">
    <property type="term" value="P:maturation of LSU-rRNA"/>
    <property type="evidence" value="ECO:0007669"/>
    <property type="project" value="TreeGrafter"/>
</dbReference>
<feature type="compositionally biased region" description="Basic residues" evidence="10">
    <location>
        <begin position="808"/>
        <end position="820"/>
    </location>
</feature>
<feature type="active site" description="Nucleophile" evidence="9">
    <location>
        <position position="576"/>
    </location>
</feature>
<feature type="compositionally biased region" description="Acidic residues" evidence="10">
    <location>
        <begin position="184"/>
        <end position="247"/>
    </location>
</feature>
<feature type="binding site" evidence="9">
    <location>
        <position position="502"/>
    </location>
    <ligand>
        <name>S-adenosyl-L-methionine</name>
        <dbReference type="ChEBI" id="CHEBI:59789"/>
    </ligand>
</feature>
<protein>
    <submittedName>
        <fullName evidence="12">Putative trna and rrna cytosine-c5-methylase nucleolar protein nol1/nop2</fullName>
    </submittedName>
</protein>
<keyword evidence="5 9" id="KW-0808">Transferase</keyword>
<feature type="binding site" evidence="9">
    <location>
        <position position="519"/>
    </location>
    <ligand>
        <name>S-adenosyl-L-methionine</name>
        <dbReference type="ChEBI" id="CHEBI:59789"/>
    </ligand>
</feature>
<reference evidence="12" key="1">
    <citation type="journal article" date="2015" name="J. Med. Entomol.">
        <title>A Deep Insight Into the Sialotranscriptome of the Chagas Disease Vector, Panstrongylus megistus (Hemiptera: Heteroptera).</title>
        <authorList>
            <person name="Ribeiro J.M."/>
            <person name="Schwarz A."/>
            <person name="Francischetti I.M."/>
        </authorList>
    </citation>
    <scope>NUCLEOTIDE SEQUENCE</scope>
    <source>
        <tissue evidence="12">Salivary glands</tissue>
    </source>
</reference>
<evidence type="ECO:0000256" key="4">
    <source>
        <dbReference type="ARBA" id="ARBA00022603"/>
    </source>
</evidence>
<feature type="binding site" evidence="9">
    <location>
        <position position="475"/>
    </location>
    <ligand>
        <name>S-adenosyl-L-methionine</name>
        <dbReference type="ChEBI" id="CHEBI:59789"/>
    </ligand>
</feature>
<evidence type="ECO:0000313" key="12">
    <source>
        <dbReference type="EMBL" id="JAC88665.1"/>
    </source>
</evidence>
<dbReference type="PANTHER" id="PTHR22807">
    <property type="entry name" value="NOP2 YEAST -RELATED NOL1/NOP2/FMU SUN DOMAIN-CONTAINING"/>
    <property type="match status" value="1"/>
</dbReference>
<evidence type="ECO:0000256" key="3">
    <source>
        <dbReference type="ARBA" id="ARBA00022517"/>
    </source>
</evidence>
<keyword evidence="7 9" id="KW-0694">RNA-binding</keyword>
<keyword evidence="6 9" id="KW-0949">S-adenosyl-L-methionine</keyword>
<evidence type="ECO:0000256" key="10">
    <source>
        <dbReference type="SAM" id="MobiDB-lite"/>
    </source>
</evidence>
<dbReference type="Gene3D" id="3.40.50.150">
    <property type="entry name" value="Vaccinia Virus protein VP39"/>
    <property type="match status" value="1"/>
</dbReference>
<dbReference type="PRINTS" id="PR02012">
    <property type="entry name" value="RCMTNOP2"/>
</dbReference>
<evidence type="ECO:0000256" key="7">
    <source>
        <dbReference type="ARBA" id="ARBA00022884"/>
    </source>
</evidence>
<sequence length="1100" mass="123469">MGRKARFDETKNQKKGPGRKAKKQKDPVFPMLKDESKICKPTSHRQRQRVVKRILKQSQKGSGALKNNLSRIKQEIGVKNFKNANVGKKLSLFPPKDNRKKVENKENKPEHSFGLHKRHSGIGVKRRHELDDIKDENEDEELEASTDEEIEDSDKQDSEEESAAEEEDDSEEDTSNCKVGTLDDLVDENSSEEDDDNKDDEESEEVDSEDGDSDDEEADSDDEDKSEEADSDDEDKSEEADSDDEELPIERAAKKLKKKQKRIEKEAQEEMLLNIANRDIFEFPQEGEEYKPIGIPETEQRIKDILMVLTDFKKYREEGRSRQEYIELLKNDLCTYFSYNRFLINRFVELFPLAELMDFLEANETQRPLTIRANSLKTRRRDLAQGLIARGLNLDPVGKWSSVGLVIYSSAVPVGATPEYLAGHYIIQGASSMLPVMALAPQENEKILDMCAAPGGKASHIAAVMKNTGVLFANDVNKDRAKAIVGNFHRLGIINTVVCTYDGRNITKVMKGFDRVLLDAPCSGTGIISKDPSVKMNKDKVDIQRCFTLQKQLILEAIDAVNPKSPSGGYIVYSTCSVLPEENENIIEYAMKKRHVKLVETGLDFGTPGFTSFRSYRYKPSMNLTRRFYPHTHNMDGFFVAKLKKLSNQIFKNEDKDVEGQSEQVEVEGGDEEEEMEVEENDEKFTTSQPVSSVPRSLRAPKHGRGKRRLEKMATKNTPSDKEDKQLNDNKHKKMRKKKKSVQNENTSETNEESNKDNVTEAIQSNQEQGQVNNKIDVTISNVNNNNKEIPTTDDSTNNVASENVQQIKKKRKRNKKKNKQSNAINETEQGTAEEGGAGDVANGEDQSLPKKRVIDDESGSPSKKKKKKQVGVKDAAGKQIKADESTTEKGQPKESKKKKKGKQTGNVGKNVQQKNDEREKTEGNIENEESTELGVQTTGKKKRRRNRKKKEVPAEAGENGEQNASQKAPVAATTAKDSGSPKRKSPSTQNLNTAAAAEEVDGDSAVVEGGNTTTDQTGKKKKRRKKKKQQQQQQPPQPADENNQTNSTESNNNNAAGKTQVNNNKVQKSAEKNQQQPAPSPKKKKKNILKATKVDNKLQ</sequence>
<dbReference type="GO" id="GO:0005730">
    <property type="term" value="C:nucleolus"/>
    <property type="evidence" value="ECO:0007669"/>
    <property type="project" value="UniProtKB-SubCell"/>
</dbReference>
<dbReference type="Pfam" id="PF01189">
    <property type="entry name" value="Methyltr_RsmB-F"/>
    <property type="match status" value="1"/>
</dbReference>
<dbReference type="AlphaFoldDB" id="A0A069DXQ0"/>
<evidence type="ECO:0000256" key="8">
    <source>
        <dbReference type="ARBA" id="ARBA00023242"/>
    </source>
</evidence>
<dbReference type="Gene3D" id="3.30.70.1170">
    <property type="entry name" value="Sun protein, domain 3"/>
    <property type="match status" value="1"/>
</dbReference>
<feature type="compositionally biased region" description="Low complexity" evidence="10">
    <location>
        <begin position="1042"/>
        <end position="1055"/>
    </location>
</feature>
<feature type="compositionally biased region" description="Basic and acidic residues" evidence="10">
    <location>
        <begin position="711"/>
        <end position="730"/>
    </location>
</feature>
<dbReference type="SUPFAM" id="SSF53335">
    <property type="entry name" value="S-adenosyl-L-methionine-dependent methyltransferases"/>
    <property type="match status" value="1"/>
</dbReference>
<dbReference type="InterPro" id="IPR029063">
    <property type="entry name" value="SAM-dependent_MTases_sf"/>
</dbReference>
<dbReference type="PROSITE" id="PS51686">
    <property type="entry name" value="SAM_MT_RSMB_NOP"/>
    <property type="match status" value="1"/>
</dbReference>
<feature type="compositionally biased region" description="Basic and acidic residues" evidence="10">
    <location>
        <begin position="915"/>
        <end position="924"/>
    </location>
</feature>
<dbReference type="InterPro" id="IPR011023">
    <property type="entry name" value="Nop2p"/>
</dbReference>
<proteinExistence type="evidence at transcript level"/>
<dbReference type="FunFam" id="3.30.70.1170:FF:000001">
    <property type="entry name" value="Ribosomal RNA methyltransferase Nop2"/>
    <property type="match status" value="1"/>
</dbReference>
<feature type="compositionally biased region" description="Basic residues" evidence="10">
    <location>
        <begin position="699"/>
        <end position="710"/>
    </location>
</feature>
<dbReference type="EMBL" id="GBGD01000224">
    <property type="protein sequence ID" value="JAC88665.1"/>
    <property type="molecule type" value="mRNA"/>
</dbReference>
<dbReference type="GO" id="GO:0009383">
    <property type="term" value="F:rRNA (cytosine-C5-)-methyltransferase activity"/>
    <property type="evidence" value="ECO:0007669"/>
    <property type="project" value="TreeGrafter"/>
</dbReference>
<dbReference type="Pfam" id="PF22458">
    <property type="entry name" value="RsmF-B_ferredox"/>
    <property type="match status" value="1"/>
</dbReference>
<organism evidence="12">
    <name type="scientific">Panstrongylus megistus</name>
    <dbReference type="NCBI Taxonomy" id="65343"/>
    <lineage>
        <taxon>Eukaryota</taxon>
        <taxon>Metazoa</taxon>
        <taxon>Ecdysozoa</taxon>
        <taxon>Arthropoda</taxon>
        <taxon>Hexapoda</taxon>
        <taxon>Insecta</taxon>
        <taxon>Pterygota</taxon>
        <taxon>Neoptera</taxon>
        <taxon>Paraneoptera</taxon>
        <taxon>Hemiptera</taxon>
        <taxon>Heteroptera</taxon>
        <taxon>Panheteroptera</taxon>
        <taxon>Cimicomorpha</taxon>
        <taxon>Reduviidae</taxon>
        <taxon>Triatominae</taxon>
        <taxon>Panstrongylus</taxon>
    </lineage>
</organism>
<dbReference type="PROSITE" id="PS01153">
    <property type="entry name" value="NOL1_NOP2_SUN"/>
    <property type="match status" value="1"/>
</dbReference>
<dbReference type="InterPro" id="IPR049560">
    <property type="entry name" value="MeTrfase_RsmB-F_NOP2_cat"/>
</dbReference>
<feature type="compositionally biased region" description="Polar residues" evidence="10">
    <location>
        <begin position="686"/>
        <end position="695"/>
    </location>
</feature>
<feature type="compositionally biased region" description="Polar residues" evidence="10">
    <location>
        <begin position="1056"/>
        <end position="1068"/>
    </location>
</feature>
<dbReference type="PANTHER" id="PTHR22807:SF30">
    <property type="entry name" value="28S RRNA (CYTOSINE(4447)-C(5))-METHYLTRANSFERASE-RELATED"/>
    <property type="match status" value="1"/>
</dbReference>
<feature type="compositionally biased region" description="Acidic residues" evidence="10">
    <location>
        <begin position="665"/>
        <end position="682"/>
    </location>
</feature>
<dbReference type="InterPro" id="IPR018314">
    <property type="entry name" value="RsmB/NOL1/NOP2-like_CS"/>
</dbReference>
<keyword evidence="3" id="KW-0690">Ribosome biogenesis</keyword>
<feature type="region of interest" description="Disordered" evidence="10">
    <location>
        <begin position="1"/>
        <end position="50"/>
    </location>
</feature>
<keyword evidence="8" id="KW-0539">Nucleus</keyword>
<feature type="region of interest" description="Disordered" evidence="10">
    <location>
        <begin position="88"/>
        <end position="249"/>
    </location>
</feature>
<feature type="binding site" evidence="9">
    <location>
        <begin position="451"/>
        <end position="457"/>
    </location>
    <ligand>
        <name>S-adenosyl-L-methionine</name>
        <dbReference type="ChEBI" id="CHEBI:59789"/>
    </ligand>
</feature>
<name>A0A069DXQ0_9HEMI</name>
<feature type="compositionally biased region" description="Acidic residues" evidence="10">
    <location>
        <begin position="132"/>
        <end position="174"/>
    </location>
</feature>